<dbReference type="GeneID" id="94192290"/>
<feature type="domain" description="Brix" evidence="2">
    <location>
        <begin position="23"/>
        <end position="316"/>
    </location>
</feature>
<evidence type="ECO:0000256" key="1">
    <source>
        <dbReference type="SAM" id="MobiDB-lite"/>
    </source>
</evidence>
<dbReference type="Proteomes" id="UP001497744">
    <property type="component" value="Unassembled WGS sequence"/>
</dbReference>
<dbReference type="GO" id="GO:0006364">
    <property type="term" value="P:rRNA processing"/>
    <property type="evidence" value="ECO:0007669"/>
    <property type="project" value="InterPro"/>
</dbReference>
<gene>
    <name evidence="3" type="ORF">BcabD6B2_02420</name>
</gene>
<accession>A0AAV4LMN3</accession>
<evidence type="ECO:0000259" key="2">
    <source>
        <dbReference type="PROSITE" id="PS50833"/>
    </source>
</evidence>
<dbReference type="RefSeq" id="XP_067712878.1">
    <property type="nucleotide sequence ID" value="XM_067856777.1"/>
</dbReference>
<dbReference type="InterPro" id="IPR045112">
    <property type="entry name" value="PPAN-like"/>
</dbReference>
<organism evidence="3 4">
    <name type="scientific">Babesia caballi</name>
    <dbReference type="NCBI Taxonomy" id="5871"/>
    <lineage>
        <taxon>Eukaryota</taxon>
        <taxon>Sar</taxon>
        <taxon>Alveolata</taxon>
        <taxon>Apicomplexa</taxon>
        <taxon>Aconoidasida</taxon>
        <taxon>Piroplasmida</taxon>
        <taxon>Babesiidae</taxon>
        <taxon>Babesia</taxon>
    </lineage>
</organism>
<dbReference type="SMART" id="SM00879">
    <property type="entry name" value="Brix"/>
    <property type="match status" value="1"/>
</dbReference>
<dbReference type="PANTHER" id="PTHR12661">
    <property type="entry name" value="PETER PAN-RELATED"/>
    <property type="match status" value="1"/>
</dbReference>
<reference evidence="3 4" key="1">
    <citation type="submission" date="2021-06" db="EMBL/GenBank/DDBJ databases">
        <title>Genome sequence of Babesia caballi.</title>
        <authorList>
            <person name="Yamagishi J."/>
            <person name="Kidaka T."/>
            <person name="Ochi A."/>
        </authorList>
    </citation>
    <scope>NUCLEOTIDE SEQUENCE [LARGE SCALE GENOMIC DNA]</scope>
    <source>
        <strain evidence="3">USDA-D6B2</strain>
    </source>
</reference>
<feature type="region of interest" description="Disordered" evidence="1">
    <location>
        <begin position="346"/>
        <end position="370"/>
    </location>
</feature>
<sequence>MAKSSRRRKHKTHVVEELDPDTPRIVVIRRGALRPELKQLVQDLRVLMSPNCANRLNEGSHQKMKDFTEVTDALGLTHIIAVSETEWGCYLKVANLPTGPTLTFAIDLLTLVSDIAKHTSNPKSIGGAGLYSPLVVLNGFGSADGGRGRASGGDRNSAMTTVATTFNRLFSPIDVSNTKMQNCKRVVLFNKDRDSDTIAMRHYLINLVDCNTSGAVQELIDKRSIKRLMRDKGSTFQDVLKSAQGAKVTGGRLTEDYVELNNVDPGELLLRNRYGLTSSGDLEEAQDGNHKLAVSLTEAGPRLNLRLIKVQEGVFSGAVQFHKFVHKSREEAARLEAAFAEKRRLEQEAESRKRRKSGGERSAESDSEEVLRPGHLVGVRPIVPDWPLERTAVDRADRPALDVVYVAQHKHGGVVRVLDRHAALDVRISRVLSDYARAVEEVGGVANAQVRCVVELVGRLPKRLHDVRVRHRGECDVDVVLRGRVAPDGAVAYAHVPDYVVPGQKCPAGSAADDALHAQFDELPHNHRGGLRSHAVTGQKQVLAFELELHGLPRQVVAELPVVFCLALEDFEPLLVSADDGHLVHPVLRDARVVQHLAFTARHDERDGS</sequence>
<dbReference type="GO" id="GO:0019843">
    <property type="term" value="F:rRNA binding"/>
    <property type="evidence" value="ECO:0007669"/>
    <property type="project" value="InterPro"/>
</dbReference>
<keyword evidence="4" id="KW-1185">Reference proteome</keyword>
<comment type="caution">
    <text evidence="3">The sequence shown here is derived from an EMBL/GenBank/DDBJ whole genome shotgun (WGS) entry which is preliminary data.</text>
</comment>
<protein>
    <submittedName>
        <fullName evidence="3">Brix domain containing protein</fullName>
    </submittedName>
</protein>
<dbReference type="Pfam" id="PF04427">
    <property type="entry name" value="Brix"/>
    <property type="match status" value="1"/>
</dbReference>
<dbReference type="GO" id="GO:0000027">
    <property type="term" value="P:ribosomal large subunit assembly"/>
    <property type="evidence" value="ECO:0007669"/>
    <property type="project" value="TreeGrafter"/>
</dbReference>
<evidence type="ECO:0000313" key="4">
    <source>
        <dbReference type="Proteomes" id="UP001497744"/>
    </source>
</evidence>
<name>A0AAV4LMN3_BABCB</name>
<dbReference type="AlphaFoldDB" id="A0AAV4LMN3"/>
<dbReference type="InterPro" id="IPR007109">
    <property type="entry name" value="Brix"/>
</dbReference>
<dbReference type="PANTHER" id="PTHR12661:SF5">
    <property type="entry name" value="SUPPRESSOR OF SWI4 1 HOMOLOG"/>
    <property type="match status" value="1"/>
</dbReference>
<dbReference type="PROSITE" id="PS50833">
    <property type="entry name" value="BRIX"/>
    <property type="match status" value="1"/>
</dbReference>
<dbReference type="EMBL" id="BPLF01000001">
    <property type="protein sequence ID" value="GIX60807.1"/>
    <property type="molecule type" value="Genomic_DNA"/>
</dbReference>
<dbReference type="GO" id="GO:0030687">
    <property type="term" value="C:preribosome, large subunit precursor"/>
    <property type="evidence" value="ECO:0007669"/>
    <property type="project" value="TreeGrafter"/>
</dbReference>
<evidence type="ECO:0000313" key="3">
    <source>
        <dbReference type="EMBL" id="GIX60807.1"/>
    </source>
</evidence>
<proteinExistence type="predicted"/>